<organism evidence="1 2">
    <name type="scientific">Arthrobacter liuii</name>
    <dbReference type="NCBI Taxonomy" id="1476996"/>
    <lineage>
        <taxon>Bacteria</taxon>
        <taxon>Bacillati</taxon>
        <taxon>Actinomycetota</taxon>
        <taxon>Actinomycetes</taxon>
        <taxon>Micrococcales</taxon>
        <taxon>Micrococcaceae</taxon>
        <taxon>Arthrobacter</taxon>
    </lineage>
</organism>
<dbReference type="Proteomes" id="UP000643279">
    <property type="component" value="Unassembled WGS sequence"/>
</dbReference>
<gene>
    <name evidence="1" type="ORF">GCM10007170_24670</name>
</gene>
<evidence type="ECO:0000313" key="2">
    <source>
        <dbReference type="Proteomes" id="UP000643279"/>
    </source>
</evidence>
<comment type="caution">
    <text evidence="1">The sequence shown here is derived from an EMBL/GenBank/DDBJ whole genome shotgun (WGS) entry which is preliminary data.</text>
</comment>
<keyword evidence="2" id="KW-1185">Reference proteome</keyword>
<protein>
    <submittedName>
        <fullName evidence="1">Uncharacterized protein</fullName>
    </submittedName>
</protein>
<reference evidence="2" key="1">
    <citation type="journal article" date="2019" name="Int. J. Syst. Evol. Microbiol.">
        <title>The Global Catalogue of Microorganisms (GCM) 10K type strain sequencing project: providing services to taxonomists for standard genome sequencing and annotation.</title>
        <authorList>
            <consortium name="The Broad Institute Genomics Platform"/>
            <consortium name="The Broad Institute Genome Sequencing Center for Infectious Disease"/>
            <person name="Wu L."/>
            <person name="Ma J."/>
        </authorList>
    </citation>
    <scope>NUCLEOTIDE SEQUENCE [LARGE SCALE GENOMIC DNA]</scope>
    <source>
        <strain evidence="2">CGMCC 1.12778</strain>
    </source>
</reference>
<evidence type="ECO:0000313" key="1">
    <source>
        <dbReference type="EMBL" id="GGH96554.1"/>
    </source>
</evidence>
<accession>A0ABQ2ASA1</accession>
<name>A0ABQ2ASA1_9MICC</name>
<proteinExistence type="predicted"/>
<sequence length="81" mass="8956">MLDDDRARDAVLTRAEAGQGCHHQPVGKFKLAEGEWGKQHAQSFRRLKTYCLCQLWGTCNYSGLPLGAMGLTLSFSALDLD</sequence>
<dbReference type="EMBL" id="BMFW01000010">
    <property type="protein sequence ID" value="GGH96554.1"/>
    <property type="molecule type" value="Genomic_DNA"/>
</dbReference>